<keyword evidence="7 11" id="KW-0012">Acyltransferase</keyword>
<keyword evidence="4 8" id="KW-0812">Transmembrane</keyword>
<keyword evidence="6 8" id="KW-0472">Membrane</keyword>
<evidence type="ECO:0000256" key="1">
    <source>
        <dbReference type="ARBA" id="ARBA00004651"/>
    </source>
</evidence>
<feature type="transmembrane region" description="Helical" evidence="8">
    <location>
        <begin position="171"/>
        <end position="190"/>
    </location>
</feature>
<feature type="domain" description="Acyltransferase 3" evidence="9">
    <location>
        <begin position="12"/>
        <end position="330"/>
    </location>
</feature>
<organism evidence="11 12">
    <name type="scientific">Mucilaginibacter aquatilis</name>
    <dbReference type="NCBI Taxonomy" id="1517760"/>
    <lineage>
        <taxon>Bacteria</taxon>
        <taxon>Pseudomonadati</taxon>
        <taxon>Bacteroidota</taxon>
        <taxon>Sphingobacteriia</taxon>
        <taxon>Sphingobacteriales</taxon>
        <taxon>Sphingobacteriaceae</taxon>
        <taxon>Mucilaginibacter</taxon>
    </lineage>
</organism>
<evidence type="ECO:0000256" key="8">
    <source>
        <dbReference type="SAM" id="Phobius"/>
    </source>
</evidence>
<reference evidence="11 12" key="1">
    <citation type="submission" date="2019-12" db="EMBL/GenBank/DDBJ databases">
        <title>Mucilaginibacter sp. HME9299 genome sequencing and assembly.</title>
        <authorList>
            <person name="Kang H."/>
            <person name="Kim H."/>
            <person name="Joh K."/>
        </authorList>
    </citation>
    <scope>NUCLEOTIDE SEQUENCE [LARGE SCALE GENOMIC DNA]</scope>
    <source>
        <strain evidence="11 12">HME9299</strain>
    </source>
</reference>
<feature type="transmembrane region" description="Helical" evidence="8">
    <location>
        <begin position="290"/>
        <end position="307"/>
    </location>
</feature>
<feature type="transmembrane region" description="Helical" evidence="8">
    <location>
        <begin position="313"/>
        <end position="332"/>
    </location>
</feature>
<comment type="caution">
    <text evidence="11">The sequence shown here is derived from an EMBL/GenBank/DDBJ whole genome shotgun (WGS) entry which is preliminary data.</text>
</comment>
<keyword evidence="2" id="KW-1003">Cell membrane</keyword>
<evidence type="ECO:0000259" key="10">
    <source>
        <dbReference type="Pfam" id="PF19040"/>
    </source>
</evidence>
<dbReference type="InterPro" id="IPR036514">
    <property type="entry name" value="SGNH_hydro_sf"/>
</dbReference>
<feature type="transmembrane region" description="Helical" evidence="8">
    <location>
        <begin position="148"/>
        <end position="164"/>
    </location>
</feature>
<feature type="transmembrane region" description="Helical" evidence="8">
    <location>
        <begin position="229"/>
        <end position="246"/>
    </location>
</feature>
<dbReference type="EMBL" id="WQLA01000007">
    <property type="protein sequence ID" value="MVN92748.1"/>
    <property type="molecule type" value="Genomic_DNA"/>
</dbReference>
<dbReference type="PANTHER" id="PTHR23028:SF53">
    <property type="entry name" value="ACYL_TRANSF_3 DOMAIN-CONTAINING PROTEIN"/>
    <property type="match status" value="1"/>
</dbReference>
<evidence type="ECO:0000259" key="9">
    <source>
        <dbReference type="Pfam" id="PF01757"/>
    </source>
</evidence>
<keyword evidence="5 8" id="KW-1133">Transmembrane helix</keyword>
<feature type="transmembrane region" description="Helical" evidence="8">
    <location>
        <begin position="344"/>
        <end position="361"/>
    </location>
</feature>
<evidence type="ECO:0000256" key="4">
    <source>
        <dbReference type="ARBA" id="ARBA00022692"/>
    </source>
</evidence>
<dbReference type="GO" id="GO:0005886">
    <property type="term" value="C:plasma membrane"/>
    <property type="evidence" value="ECO:0007669"/>
    <property type="project" value="UniProtKB-SubCell"/>
</dbReference>
<proteinExistence type="predicted"/>
<name>A0A6I4IGJ2_9SPHI</name>
<gene>
    <name evidence="11" type="ORF">GO816_16555</name>
</gene>
<dbReference type="InterPro" id="IPR043968">
    <property type="entry name" value="SGNH"/>
</dbReference>
<dbReference type="Gene3D" id="3.40.50.1110">
    <property type="entry name" value="SGNH hydrolase"/>
    <property type="match status" value="1"/>
</dbReference>
<dbReference type="Pfam" id="PF19040">
    <property type="entry name" value="SGNH"/>
    <property type="match status" value="1"/>
</dbReference>
<dbReference type="RefSeq" id="WP_157543065.1">
    <property type="nucleotide sequence ID" value="NZ_WQLA01000007.1"/>
</dbReference>
<evidence type="ECO:0000256" key="2">
    <source>
        <dbReference type="ARBA" id="ARBA00022475"/>
    </source>
</evidence>
<dbReference type="InterPro" id="IPR050879">
    <property type="entry name" value="Acyltransferase_3"/>
</dbReference>
<dbReference type="GO" id="GO:0016788">
    <property type="term" value="F:hydrolase activity, acting on ester bonds"/>
    <property type="evidence" value="ECO:0007669"/>
    <property type="project" value="UniProtKB-ARBA"/>
</dbReference>
<feature type="transmembrane region" description="Helical" evidence="8">
    <location>
        <begin position="38"/>
        <end position="58"/>
    </location>
</feature>
<dbReference type="GO" id="GO:0009103">
    <property type="term" value="P:lipopolysaccharide biosynthetic process"/>
    <property type="evidence" value="ECO:0007669"/>
    <property type="project" value="TreeGrafter"/>
</dbReference>
<keyword evidence="12" id="KW-1185">Reference proteome</keyword>
<evidence type="ECO:0000256" key="5">
    <source>
        <dbReference type="ARBA" id="ARBA00022989"/>
    </source>
</evidence>
<dbReference type="GO" id="GO:0016747">
    <property type="term" value="F:acyltransferase activity, transferring groups other than amino-acyl groups"/>
    <property type="evidence" value="ECO:0007669"/>
    <property type="project" value="InterPro"/>
</dbReference>
<evidence type="ECO:0000256" key="6">
    <source>
        <dbReference type="ARBA" id="ARBA00023136"/>
    </source>
</evidence>
<dbReference type="AlphaFoldDB" id="A0A6I4IGJ2"/>
<feature type="transmembrane region" description="Helical" evidence="8">
    <location>
        <begin position="12"/>
        <end position="32"/>
    </location>
</feature>
<evidence type="ECO:0000313" key="12">
    <source>
        <dbReference type="Proteomes" id="UP000434850"/>
    </source>
</evidence>
<dbReference type="SUPFAM" id="SSF52266">
    <property type="entry name" value="SGNH hydrolase"/>
    <property type="match status" value="1"/>
</dbReference>
<keyword evidence="3 11" id="KW-0808">Transferase</keyword>
<dbReference type="Proteomes" id="UP000434850">
    <property type="component" value="Unassembled WGS sequence"/>
</dbReference>
<feature type="transmembrane region" description="Helical" evidence="8">
    <location>
        <begin position="252"/>
        <end position="269"/>
    </location>
</feature>
<dbReference type="InterPro" id="IPR002656">
    <property type="entry name" value="Acyl_transf_3_dom"/>
</dbReference>
<evidence type="ECO:0000256" key="3">
    <source>
        <dbReference type="ARBA" id="ARBA00022679"/>
    </source>
</evidence>
<evidence type="ECO:0000256" key="7">
    <source>
        <dbReference type="ARBA" id="ARBA00023315"/>
    </source>
</evidence>
<accession>A0A6I4IGJ2</accession>
<feature type="transmembrane region" description="Helical" evidence="8">
    <location>
        <begin position="79"/>
        <end position="99"/>
    </location>
</feature>
<protein>
    <submittedName>
        <fullName evidence="11">Acyltransferase family protein</fullName>
    </submittedName>
</protein>
<dbReference type="OrthoDB" id="290051at2"/>
<evidence type="ECO:0000313" key="11">
    <source>
        <dbReference type="EMBL" id="MVN92748.1"/>
    </source>
</evidence>
<sequence length="628" mass="72336">MTSSASTSTFRYDINALRAIAIIGVVLFHYKVKFFEGGFVGVDIFFVISGYLMTKIIINSLEKGSFSLLDFYKKRFQRIVPALLAMLTVVTVVGFFVYFPDDYKNIQRYAASSAIFISNVIYWREINYFAPSSDYNIFLHTWSLSVEWQFYLIFPITVSLFYKLKHRLTAVRSVIIVLTLLSFFLCLYLSNRNPTATFYLLPTRAWEMLIGGVAFLYDKKKLWNQSVNTIISIFSYITIFLSYILISPSSAWPNVLTVIPVAATYLLLVTNEDFRLLKRDVFQTLGSISYSVYLWHWPIFVVGQYLFIKLSPLTILIYVTSSLVAGFLSYKYIESIRFKSNLRLVIYTATVLMATASLSKIDSNTVLFKKETIAIADYQTQNVEKRKKQYREDTCHVESISNFNKKICLCNIPATRNVLLIGDSHMGQLAQSFNEMGKRNNVNFLQATASATLPLINDYQQTNAKSRSLINYMYSDFIPKNAQSLNLILITANWAGYKKVKNLDTLIKGINETIKYISKYNPRILVLGQTETYENSFPMIAAREYRDRSNSRASYLNEKDYEVNNRLKMEFGELYIDIINKKDSLPLISKNLVPYMTDNQHVSKYGADLLVEKVLKNPHFANYLITTH</sequence>
<feature type="domain" description="SGNH" evidence="10">
    <location>
        <begin position="395"/>
        <end position="614"/>
    </location>
</feature>
<feature type="transmembrane region" description="Helical" evidence="8">
    <location>
        <begin position="196"/>
        <end position="217"/>
    </location>
</feature>
<dbReference type="Pfam" id="PF01757">
    <property type="entry name" value="Acyl_transf_3"/>
    <property type="match status" value="1"/>
</dbReference>
<dbReference type="PANTHER" id="PTHR23028">
    <property type="entry name" value="ACETYLTRANSFERASE"/>
    <property type="match status" value="1"/>
</dbReference>
<comment type="subcellular location">
    <subcellularLocation>
        <location evidence="1">Cell membrane</location>
        <topology evidence="1">Multi-pass membrane protein</topology>
    </subcellularLocation>
</comment>